<evidence type="ECO:0000313" key="2">
    <source>
        <dbReference type="EMBL" id="QNO18074.1"/>
    </source>
</evidence>
<feature type="signal peptide" evidence="1">
    <location>
        <begin position="1"/>
        <end position="24"/>
    </location>
</feature>
<dbReference type="KEGG" id="caml:H6X83_14365"/>
<dbReference type="Proteomes" id="UP000516046">
    <property type="component" value="Chromosome"/>
</dbReference>
<protein>
    <submittedName>
        <fullName evidence="2">Uncharacterized protein</fullName>
    </submittedName>
</protein>
<reference evidence="2 3" key="1">
    <citation type="submission" date="2020-08" db="EMBL/GenBank/DDBJ databases">
        <authorList>
            <person name="Ren C."/>
            <person name="Gu Y."/>
            <person name="Xu Y."/>
        </authorList>
    </citation>
    <scope>NUCLEOTIDE SEQUENCE [LARGE SCALE GENOMIC DNA]</scope>
    <source>
        <strain evidence="2 3">LBM18003</strain>
    </source>
</reference>
<feature type="chain" id="PRO_5038386024" evidence="1">
    <location>
        <begin position="25"/>
        <end position="127"/>
    </location>
</feature>
<evidence type="ECO:0000313" key="3">
    <source>
        <dbReference type="Proteomes" id="UP000516046"/>
    </source>
</evidence>
<organism evidence="2 3">
    <name type="scientific">Caproicibacterium amylolyticum</name>
    <dbReference type="NCBI Taxonomy" id="2766537"/>
    <lineage>
        <taxon>Bacteria</taxon>
        <taxon>Bacillati</taxon>
        <taxon>Bacillota</taxon>
        <taxon>Clostridia</taxon>
        <taxon>Eubacteriales</taxon>
        <taxon>Oscillospiraceae</taxon>
        <taxon>Caproicibacterium</taxon>
    </lineage>
</organism>
<keyword evidence="3" id="KW-1185">Reference proteome</keyword>
<evidence type="ECO:0000256" key="1">
    <source>
        <dbReference type="SAM" id="SignalP"/>
    </source>
</evidence>
<keyword evidence="1" id="KW-0732">Signal</keyword>
<name>A0A7G9WHB2_9FIRM</name>
<proteinExistence type="predicted"/>
<dbReference type="EMBL" id="CP060696">
    <property type="protein sequence ID" value="QNO18074.1"/>
    <property type="molecule type" value="Genomic_DNA"/>
</dbReference>
<gene>
    <name evidence="2" type="ORF">H6X83_14365</name>
</gene>
<dbReference type="RefSeq" id="WP_212507139.1">
    <property type="nucleotide sequence ID" value="NZ_CP060696.1"/>
</dbReference>
<accession>A0A7G9WHB2</accession>
<sequence length="127" mass="14070">MKKFVSSFLAVCMMFSISSVAVHAEEADPVNNQKTATPTIISQSAKIPLPSDNPNIKKYQVTTSYSTGIRVVDTMIDERMSVEKNNKVVETTLATTNSYNHQVRLETDRNVYSGSTLLAYVRSVGNF</sequence>
<dbReference type="AlphaFoldDB" id="A0A7G9WHB2"/>